<dbReference type="Gene3D" id="3.50.30.40">
    <property type="entry name" value="Ribonuclease E inhibitor RraA/RraA-like"/>
    <property type="match status" value="1"/>
</dbReference>
<dbReference type="CDD" id="cd16841">
    <property type="entry name" value="RraA_family"/>
    <property type="match status" value="1"/>
</dbReference>
<feature type="binding site" evidence="1">
    <location>
        <position position="123"/>
    </location>
    <ligand>
        <name>substrate</name>
    </ligand>
</feature>
<dbReference type="AlphaFoldDB" id="A0AAP3XSR9"/>
<dbReference type="PANTHER" id="PTHR33254">
    <property type="entry name" value="4-HYDROXY-4-METHYL-2-OXOGLUTARATE ALDOLASE 3-RELATED"/>
    <property type="match status" value="1"/>
</dbReference>
<dbReference type="InterPro" id="IPR005493">
    <property type="entry name" value="RraA/RraA-like"/>
</dbReference>
<keyword evidence="1" id="KW-0460">Magnesium</keyword>
<keyword evidence="3" id="KW-1185">Reference proteome</keyword>
<evidence type="ECO:0000313" key="3">
    <source>
        <dbReference type="Proteomes" id="UP001301140"/>
    </source>
</evidence>
<feature type="binding site" evidence="1">
    <location>
        <begin position="101"/>
        <end position="104"/>
    </location>
    <ligand>
        <name>substrate</name>
    </ligand>
</feature>
<accession>A0AAP3XSR9</accession>
<keyword evidence="1" id="KW-0479">Metal-binding</keyword>
<protein>
    <submittedName>
        <fullName evidence="2">Ribonuclease activity regulator RraA</fullName>
    </submittedName>
</protein>
<organism evidence="2 3">
    <name type="scientific">Marinimicrococcus flavescens</name>
    <dbReference type="NCBI Taxonomy" id="3031815"/>
    <lineage>
        <taxon>Bacteria</taxon>
        <taxon>Pseudomonadati</taxon>
        <taxon>Pseudomonadota</taxon>
        <taxon>Alphaproteobacteria</taxon>
        <taxon>Geminicoccales</taxon>
        <taxon>Geminicoccaceae</taxon>
        <taxon>Marinimicrococcus</taxon>
    </lineage>
</organism>
<evidence type="ECO:0000256" key="1">
    <source>
        <dbReference type="PIRSR" id="PIRSR605493-1"/>
    </source>
</evidence>
<dbReference type="InterPro" id="IPR036704">
    <property type="entry name" value="RraA/RraA-like_sf"/>
</dbReference>
<dbReference type="GO" id="GO:0046872">
    <property type="term" value="F:metal ion binding"/>
    <property type="evidence" value="ECO:0007669"/>
    <property type="project" value="UniProtKB-KW"/>
</dbReference>
<gene>
    <name evidence="2" type="ORF">PZ740_13020</name>
</gene>
<dbReference type="Pfam" id="PF03737">
    <property type="entry name" value="RraA-like"/>
    <property type="match status" value="1"/>
</dbReference>
<reference evidence="2 3" key="1">
    <citation type="submission" date="2023-03" db="EMBL/GenBank/DDBJ databases">
        <title>YIM 152171 draft genome.</title>
        <authorList>
            <person name="Yang Z."/>
        </authorList>
    </citation>
    <scope>NUCLEOTIDE SEQUENCE [LARGE SCALE GENOMIC DNA]</scope>
    <source>
        <strain evidence="2 3">YIM 152171</strain>
    </source>
</reference>
<evidence type="ECO:0000313" key="2">
    <source>
        <dbReference type="EMBL" id="MDF1587301.1"/>
    </source>
</evidence>
<sequence>MSELTRDGLERLAAIGTATLSMQLVKRGIRRHLIAGARPLMPGQRIAGPAFTLRFMPGREDVATPESYTAAGGLPEAVEAVPEGAVVVMESHGVLSSGLLGDILCDRLRIRGARGAVTDGAMRDMPGLRRVGWPVWCGGLTPPPSIGDLYFAGWGMPVGCGGTAVFPGDIVVADEDGAIVVPAGLAAAVLDGAVAQDAFEQWVIAEVAGGRPVTGLYPPTPAAAEEYERHRQKLRG</sequence>
<dbReference type="RefSeq" id="WP_327789718.1">
    <property type="nucleotide sequence ID" value="NZ_JARGEQ010000126.1"/>
</dbReference>
<dbReference type="NCBIfam" id="NF006093">
    <property type="entry name" value="PRK08245.1"/>
    <property type="match status" value="1"/>
</dbReference>
<name>A0AAP3XSR9_9PROT</name>
<comment type="cofactor">
    <cofactor evidence="1">
        <name>Mg(2+)</name>
        <dbReference type="ChEBI" id="CHEBI:18420"/>
    </cofactor>
</comment>
<proteinExistence type="predicted"/>
<dbReference type="Proteomes" id="UP001301140">
    <property type="component" value="Unassembled WGS sequence"/>
</dbReference>
<dbReference type="SUPFAM" id="SSF89562">
    <property type="entry name" value="RraA-like"/>
    <property type="match status" value="1"/>
</dbReference>
<dbReference type="PANTHER" id="PTHR33254:SF16">
    <property type="entry name" value="BLR3842 PROTEIN"/>
    <property type="match status" value="1"/>
</dbReference>
<comment type="caution">
    <text evidence="2">The sequence shown here is derived from an EMBL/GenBank/DDBJ whole genome shotgun (WGS) entry which is preliminary data.</text>
</comment>
<feature type="binding site" evidence="1">
    <location>
        <position position="124"/>
    </location>
    <ligand>
        <name>Mg(2+)</name>
        <dbReference type="ChEBI" id="CHEBI:18420"/>
    </ligand>
</feature>
<dbReference type="EMBL" id="JARGEQ010000126">
    <property type="protein sequence ID" value="MDF1587301.1"/>
    <property type="molecule type" value="Genomic_DNA"/>
</dbReference>